<evidence type="ECO:0000256" key="2">
    <source>
        <dbReference type="ARBA" id="ARBA00004286"/>
    </source>
</evidence>
<evidence type="ECO:0000256" key="12">
    <source>
        <dbReference type="SAM" id="MobiDB-lite"/>
    </source>
</evidence>
<keyword evidence="15" id="KW-1185">Reference proteome</keyword>
<dbReference type="Proteomes" id="UP000790833">
    <property type="component" value="Unassembled WGS sequence"/>
</dbReference>
<dbReference type="OrthoDB" id="75754at2759"/>
<evidence type="ECO:0000256" key="3">
    <source>
        <dbReference type="ARBA" id="ARBA00006159"/>
    </source>
</evidence>
<evidence type="ECO:0000256" key="7">
    <source>
        <dbReference type="ARBA" id="ARBA00023015"/>
    </source>
</evidence>
<comment type="subcellular location">
    <subcellularLocation>
        <location evidence="2">Chromosome</location>
    </subcellularLocation>
    <subcellularLocation>
        <location evidence="1">Nucleus</location>
    </subcellularLocation>
</comment>
<comment type="similarity">
    <text evidence="3">Belongs to the RTT106 family.</text>
</comment>
<organism evidence="14 15">
    <name type="scientific">Scheffersomyces spartinae</name>
    <dbReference type="NCBI Taxonomy" id="45513"/>
    <lineage>
        <taxon>Eukaryota</taxon>
        <taxon>Fungi</taxon>
        <taxon>Dikarya</taxon>
        <taxon>Ascomycota</taxon>
        <taxon>Saccharomycotina</taxon>
        <taxon>Pichiomycetes</taxon>
        <taxon>Debaryomycetaceae</taxon>
        <taxon>Scheffersomyces</taxon>
    </lineage>
</organism>
<protein>
    <recommendedName>
        <fullName evidence="4">Histone chaperone RTT106</fullName>
    </recommendedName>
    <alternativeName>
        <fullName evidence="5">Histone chaperone rtt106</fullName>
    </alternativeName>
</protein>
<feature type="compositionally biased region" description="Acidic residues" evidence="12">
    <location>
        <begin position="438"/>
        <end position="449"/>
    </location>
</feature>
<keyword evidence="8" id="KW-0238">DNA-binding</keyword>
<dbReference type="AlphaFoldDB" id="A0A9P8AJA2"/>
<sequence length="509" mass="56181">MASWLNDITEEVLRNDLHSLMQTTPDAIHVINRLYEYLGGSEVNNNKRRKISSESNGGSGEQERLDFGPPPTISGSGGNVINIESPLNPEEIIFDIQQVSFWSPLRKKLNLTFHLIEFNGAPTPILSIVNPSTMVPEFSLFNLSQAVRLCVILPILGNSTNPQKKNVVSLCFWLVDGLDPIVLQVNLDQIKKQLIKQGKIPPNIENSLNGKTTEDDNNPLKLSPVQDLIMDYFVRQFQLIGIDLVNYLPSSSSALFSNKYVLNTDNAIAMSTKENASSMVIIEAHKGSKDGSLVCLAAKGDSPAYMIFGFKKPIMIFERSEIMSTSYANITNNTFSIIITVSVNGEEKTIEFGMIDQKYHQVLDDFIKNEGINDDSFNDDLREKSEKEQQAQAQAQAAGEGEGEREGAANEPTGAHGAVGAADDDDEEGDDDYHSGLEEEESDVAEEYDSDHHSDDAHDKGNESEDFEVVEISSDEEGVDKIKEAEEEQPTSETETSPEGFVFTKATES</sequence>
<feature type="domain" description="Histone chaperone RTT106/FACT complex subunit SPT16-like middle" evidence="13">
    <location>
        <begin position="279"/>
        <end position="377"/>
    </location>
</feature>
<reference evidence="14" key="1">
    <citation type="submission" date="2021-03" db="EMBL/GenBank/DDBJ databases">
        <authorList>
            <person name="Palmer J.M."/>
        </authorList>
    </citation>
    <scope>NUCLEOTIDE SEQUENCE</scope>
    <source>
        <strain evidence="14">ARV_011</strain>
    </source>
</reference>
<evidence type="ECO:0000256" key="10">
    <source>
        <dbReference type="ARBA" id="ARBA00023186"/>
    </source>
</evidence>
<dbReference type="EMBL" id="JAHMUF010000007">
    <property type="protein sequence ID" value="KAG7194550.1"/>
    <property type="molecule type" value="Genomic_DNA"/>
</dbReference>
<dbReference type="PANTHER" id="PTHR45849:SF3">
    <property type="entry name" value="HISTONE CHAPERONE RTT106"/>
    <property type="match status" value="1"/>
</dbReference>
<dbReference type="GeneID" id="66118139"/>
<name>A0A9P8AJA2_9ASCO</name>
<feature type="compositionally biased region" description="Basic and acidic residues" evidence="12">
    <location>
        <begin position="450"/>
        <end position="463"/>
    </location>
</feature>
<evidence type="ECO:0000256" key="9">
    <source>
        <dbReference type="ARBA" id="ARBA00023163"/>
    </source>
</evidence>
<evidence type="ECO:0000256" key="11">
    <source>
        <dbReference type="ARBA" id="ARBA00023242"/>
    </source>
</evidence>
<keyword evidence="10" id="KW-0143">Chaperone</keyword>
<comment type="caution">
    <text evidence="14">The sequence shown here is derived from an EMBL/GenBank/DDBJ whole genome shotgun (WGS) entry which is preliminary data.</text>
</comment>
<dbReference type="RefSeq" id="XP_043050097.1">
    <property type="nucleotide sequence ID" value="XM_043195431.1"/>
</dbReference>
<dbReference type="InterPro" id="IPR040770">
    <property type="entry name" value="Rtt106_PH"/>
</dbReference>
<dbReference type="Gene3D" id="2.30.29.30">
    <property type="entry name" value="Pleckstrin-homology domain (PH domain)/Phosphotyrosine-binding domain (PTB)"/>
    <property type="match status" value="1"/>
</dbReference>
<dbReference type="SMART" id="SM01287">
    <property type="entry name" value="Rtt106"/>
    <property type="match status" value="1"/>
</dbReference>
<dbReference type="GO" id="GO:0042393">
    <property type="term" value="F:histone binding"/>
    <property type="evidence" value="ECO:0007669"/>
    <property type="project" value="TreeGrafter"/>
</dbReference>
<evidence type="ECO:0000256" key="5">
    <source>
        <dbReference type="ARBA" id="ARBA00018462"/>
    </source>
</evidence>
<dbReference type="GO" id="GO:0003677">
    <property type="term" value="F:DNA binding"/>
    <property type="evidence" value="ECO:0007669"/>
    <property type="project" value="UniProtKB-KW"/>
</dbReference>
<proteinExistence type="inferred from homology"/>
<feature type="region of interest" description="Disordered" evidence="12">
    <location>
        <begin position="374"/>
        <end position="509"/>
    </location>
</feature>
<dbReference type="PANTHER" id="PTHR45849">
    <property type="entry name" value="FACT COMPLEX SUBUNIT SSRP1"/>
    <property type="match status" value="1"/>
</dbReference>
<dbReference type="GO" id="GO:0005634">
    <property type="term" value="C:nucleus"/>
    <property type="evidence" value="ECO:0007669"/>
    <property type="project" value="UniProtKB-SubCell"/>
</dbReference>
<evidence type="ECO:0000256" key="4">
    <source>
        <dbReference type="ARBA" id="ARBA00017355"/>
    </source>
</evidence>
<dbReference type="InterPro" id="IPR050454">
    <property type="entry name" value="RTT106/SSRP1_HistChap/FACT"/>
</dbReference>
<evidence type="ECO:0000259" key="13">
    <source>
        <dbReference type="SMART" id="SM01287"/>
    </source>
</evidence>
<dbReference type="InterPro" id="IPR013719">
    <property type="entry name" value="RTT106/SPT16-like_middle_dom"/>
</dbReference>
<feature type="compositionally biased region" description="Low complexity" evidence="12">
    <location>
        <begin position="390"/>
        <end position="399"/>
    </location>
</feature>
<dbReference type="SUPFAM" id="SSF50729">
    <property type="entry name" value="PH domain-like"/>
    <property type="match status" value="1"/>
</dbReference>
<keyword evidence="11" id="KW-0539">Nucleus</keyword>
<keyword evidence="7" id="KW-0805">Transcription regulation</keyword>
<evidence type="ECO:0000256" key="1">
    <source>
        <dbReference type="ARBA" id="ARBA00004123"/>
    </source>
</evidence>
<dbReference type="InterPro" id="IPR011993">
    <property type="entry name" value="PH-like_dom_sf"/>
</dbReference>
<feature type="compositionally biased region" description="Acidic residues" evidence="12">
    <location>
        <begin position="422"/>
        <end position="431"/>
    </location>
</feature>
<feature type="compositionally biased region" description="Basic and acidic residues" evidence="12">
    <location>
        <begin position="379"/>
        <end position="389"/>
    </location>
</feature>
<evidence type="ECO:0000313" key="14">
    <source>
        <dbReference type="EMBL" id="KAG7194550.1"/>
    </source>
</evidence>
<gene>
    <name evidence="14" type="ORF">KQ657_004765</name>
</gene>
<dbReference type="GO" id="GO:0031491">
    <property type="term" value="F:nucleosome binding"/>
    <property type="evidence" value="ECO:0007669"/>
    <property type="project" value="TreeGrafter"/>
</dbReference>
<evidence type="ECO:0000256" key="6">
    <source>
        <dbReference type="ARBA" id="ARBA00022454"/>
    </source>
</evidence>
<feature type="compositionally biased region" description="Acidic residues" evidence="12">
    <location>
        <begin position="464"/>
        <end position="478"/>
    </location>
</feature>
<dbReference type="Pfam" id="PF08512">
    <property type="entry name" value="Rttp106-like_middle"/>
    <property type="match status" value="1"/>
</dbReference>
<keyword evidence="9" id="KW-0804">Transcription</keyword>
<feature type="region of interest" description="Disordered" evidence="12">
    <location>
        <begin position="48"/>
        <end position="75"/>
    </location>
</feature>
<dbReference type="Pfam" id="PF18469">
    <property type="entry name" value="PH_18"/>
    <property type="match status" value="1"/>
</dbReference>
<evidence type="ECO:0000313" key="15">
    <source>
        <dbReference type="Proteomes" id="UP000790833"/>
    </source>
</evidence>
<keyword evidence="6" id="KW-0158">Chromosome</keyword>
<accession>A0A9P8AJA2</accession>
<dbReference type="GO" id="GO:0005694">
    <property type="term" value="C:chromosome"/>
    <property type="evidence" value="ECO:0007669"/>
    <property type="project" value="UniProtKB-SubCell"/>
</dbReference>
<evidence type="ECO:0000256" key="8">
    <source>
        <dbReference type="ARBA" id="ARBA00023125"/>
    </source>
</evidence>
<dbReference type="Gene3D" id="2.30.29.120">
    <property type="match status" value="1"/>
</dbReference>